<organism evidence="2 3">
    <name type="scientific">Aspergillus uvarum CBS 121591</name>
    <dbReference type="NCBI Taxonomy" id="1448315"/>
    <lineage>
        <taxon>Eukaryota</taxon>
        <taxon>Fungi</taxon>
        <taxon>Dikarya</taxon>
        <taxon>Ascomycota</taxon>
        <taxon>Pezizomycotina</taxon>
        <taxon>Eurotiomycetes</taxon>
        <taxon>Eurotiomycetidae</taxon>
        <taxon>Eurotiales</taxon>
        <taxon>Aspergillaceae</taxon>
        <taxon>Aspergillus</taxon>
        <taxon>Aspergillus subgen. Circumdati</taxon>
    </lineage>
</organism>
<evidence type="ECO:0000313" key="3">
    <source>
        <dbReference type="Proteomes" id="UP000248340"/>
    </source>
</evidence>
<dbReference type="SUPFAM" id="SSF53167">
    <property type="entry name" value="Purine and uridine phosphorylases"/>
    <property type="match status" value="1"/>
</dbReference>
<dbReference type="STRING" id="1448315.A0A319BY53"/>
<evidence type="ECO:0000313" key="2">
    <source>
        <dbReference type="EMBL" id="PYH77655.1"/>
    </source>
</evidence>
<dbReference type="Proteomes" id="UP000248340">
    <property type="component" value="Unassembled WGS sequence"/>
</dbReference>
<dbReference type="RefSeq" id="XP_025487855.1">
    <property type="nucleotide sequence ID" value="XM_025637602.1"/>
</dbReference>
<accession>A0A319BY53</accession>
<name>A0A319BY53_9EURO</name>
<dbReference type="PANTHER" id="PTHR46082">
    <property type="entry name" value="ATP/GTP-BINDING PROTEIN-RELATED"/>
    <property type="match status" value="1"/>
</dbReference>
<dbReference type="GO" id="GO:0009116">
    <property type="term" value="P:nucleoside metabolic process"/>
    <property type="evidence" value="ECO:0007669"/>
    <property type="project" value="InterPro"/>
</dbReference>
<dbReference type="Gene3D" id="3.40.50.1580">
    <property type="entry name" value="Nucleoside phosphorylase domain"/>
    <property type="match status" value="1"/>
</dbReference>
<gene>
    <name evidence="2" type="ORF">BO82DRAFT_377815</name>
</gene>
<protein>
    <submittedName>
        <fullName evidence="2">Purine and uridine phosphorylase</fullName>
    </submittedName>
</protein>
<keyword evidence="3" id="KW-1185">Reference proteome</keyword>
<dbReference type="InterPro" id="IPR053137">
    <property type="entry name" value="NLR-like"/>
</dbReference>
<dbReference type="AlphaFoldDB" id="A0A319BY53"/>
<dbReference type="InterPro" id="IPR035994">
    <property type="entry name" value="Nucleoside_phosphorylase_sf"/>
</dbReference>
<proteinExistence type="predicted"/>
<reference evidence="2 3" key="1">
    <citation type="submission" date="2016-12" db="EMBL/GenBank/DDBJ databases">
        <title>The genomes of Aspergillus section Nigri reveals drivers in fungal speciation.</title>
        <authorList>
            <consortium name="DOE Joint Genome Institute"/>
            <person name="Vesth T.C."/>
            <person name="Nybo J."/>
            <person name="Theobald S."/>
            <person name="Brandl J."/>
            <person name="Frisvad J.C."/>
            <person name="Nielsen K.F."/>
            <person name="Lyhne E.K."/>
            <person name="Kogle M.E."/>
            <person name="Kuo A."/>
            <person name="Riley R."/>
            <person name="Clum A."/>
            <person name="Nolan M."/>
            <person name="Lipzen A."/>
            <person name="Salamov A."/>
            <person name="Henrissat B."/>
            <person name="Wiebenga A."/>
            <person name="De Vries R.P."/>
            <person name="Grigoriev I.V."/>
            <person name="Mortensen U.H."/>
            <person name="Andersen M.R."/>
            <person name="Baker S.E."/>
        </authorList>
    </citation>
    <scope>NUCLEOTIDE SEQUENCE [LARGE SCALE GENOMIC DNA]</scope>
    <source>
        <strain evidence="2 3">CBS 121591</strain>
    </source>
</reference>
<dbReference type="OrthoDB" id="1577640at2759"/>
<dbReference type="PANTHER" id="PTHR46082:SF11">
    <property type="entry name" value="AAA+ ATPASE DOMAIN-CONTAINING PROTEIN-RELATED"/>
    <property type="match status" value="1"/>
</dbReference>
<dbReference type="GeneID" id="37140344"/>
<dbReference type="InterPro" id="IPR000845">
    <property type="entry name" value="Nucleoside_phosphorylase_d"/>
</dbReference>
<evidence type="ECO:0000259" key="1">
    <source>
        <dbReference type="Pfam" id="PF01048"/>
    </source>
</evidence>
<dbReference type="EMBL" id="KZ821738">
    <property type="protein sequence ID" value="PYH77655.1"/>
    <property type="molecule type" value="Genomic_DNA"/>
</dbReference>
<feature type="domain" description="Nucleoside phosphorylase" evidence="1">
    <location>
        <begin position="7"/>
        <end position="300"/>
    </location>
</feature>
<sequence>MYQNDYTVGLVSALPKELYAIRALFDTRYQDPQVHLDPNDTNSYVFGRIGHHDVVAACLPQGEYGTNSAADVASNMHRSFPALRFCLLVGIGGGVPSRTHDVRLGDVVVSQPTETHSGVVQYDLGKTMEGGSFQAVGVLTRPPRVLMKAISNLTSDPDLPPNFLRALLHQIAARNPSYRSPGAKNDSLHQSDALHSISSKDGPKECACPLVDRLQRDHDHPRIFYGVIASGNQVVKSSTVRDQLGTRHQILCVEMEAAGVMNTIPCLVIRGICDYADAHKNKAWQEYAAATAAAYAKVLLSYVRRLSTSAKTRLLLEHGEATIATPDYTSFSRSTQ</sequence>
<dbReference type="Pfam" id="PF01048">
    <property type="entry name" value="PNP_UDP_1"/>
    <property type="match status" value="1"/>
</dbReference>
<dbReference type="VEuPathDB" id="FungiDB:BO82DRAFT_377815"/>
<dbReference type="GO" id="GO:0003824">
    <property type="term" value="F:catalytic activity"/>
    <property type="evidence" value="ECO:0007669"/>
    <property type="project" value="InterPro"/>
</dbReference>